<sequence>MACDWTPLRAALARYRADGLDLPFWWRDDDAVAATPALDRLAALGARTGMPIHLAIIPAHAQDTLVQAIDPDRLVPVVHGWAHHDHSAGDDKKNEFMTQRPDAARDAARAMERMRHLFGVQLRPMFVPPWNRVSADVIRGLPAQGYTALSTFGPRKAPDAAPGLAQINTHIDPIWWKGTRDLVEPDQLITQTCAHLDARRAGVEDHTEPFGILTHHLVHTDAIWNFTAAFVQEMQDGGATPWTTETTT</sequence>
<name>A0ABW8UNW9_9RHOB</name>
<protein>
    <submittedName>
        <fullName evidence="1">Polysaccharide deacetylase</fullName>
    </submittedName>
</protein>
<reference evidence="1 2" key="1">
    <citation type="submission" date="2024-08" db="EMBL/GenBank/DDBJ databases">
        <title>Tateyamaria sp. nov., isolated from marine algae.</title>
        <authorList>
            <person name="Choi B.J."/>
            <person name="Kim J.M."/>
            <person name="Lee J.K."/>
            <person name="Choi D.G."/>
            <person name="Bayburt H."/>
            <person name="Baek J.H."/>
            <person name="Han D.M."/>
            <person name="Jeon C.O."/>
        </authorList>
    </citation>
    <scope>NUCLEOTIDE SEQUENCE [LARGE SCALE GENOMIC DNA]</scope>
    <source>
        <strain evidence="1 2">KMU-156</strain>
    </source>
</reference>
<evidence type="ECO:0000313" key="1">
    <source>
        <dbReference type="EMBL" id="MFL4468825.1"/>
    </source>
</evidence>
<dbReference type="InterPro" id="IPR011330">
    <property type="entry name" value="Glyco_hydro/deAcase_b/a-brl"/>
</dbReference>
<proteinExistence type="predicted"/>
<organism evidence="1 2">
    <name type="scientific">Tateyamaria armeniaca</name>
    <dbReference type="NCBI Taxonomy" id="2518930"/>
    <lineage>
        <taxon>Bacteria</taxon>
        <taxon>Pseudomonadati</taxon>
        <taxon>Pseudomonadota</taxon>
        <taxon>Alphaproteobacteria</taxon>
        <taxon>Rhodobacterales</taxon>
        <taxon>Roseobacteraceae</taxon>
        <taxon>Tateyamaria</taxon>
    </lineage>
</organism>
<keyword evidence="2" id="KW-1185">Reference proteome</keyword>
<evidence type="ECO:0000313" key="2">
    <source>
        <dbReference type="Proteomes" id="UP001627408"/>
    </source>
</evidence>
<dbReference type="EMBL" id="JBHDIY010000002">
    <property type="protein sequence ID" value="MFL4468825.1"/>
    <property type="molecule type" value="Genomic_DNA"/>
</dbReference>
<accession>A0ABW8UNW9</accession>
<dbReference type="RefSeq" id="WP_407590567.1">
    <property type="nucleotide sequence ID" value="NZ_JBHDIY010000002.1"/>
</dbReference>
<dbReference type="Proteomes" id="UP001627408">
    <property type="component" value="Unassembled WGS sequence"/>
</dbReference>
<dbReference type="SUPFAM" id="SSF88713">
    <property type="entry name" value="Glycoside hydrolase/deacetylase"/>
    <property type="match status" value="1"/>
</dbReference>
<comment type="caution">
    <text evidence="1">The sequence shown here is derived from an EMBL/GenBank/DDBJ whole genome shotgun (WGS) entry which is preliminary data.</text>
</comment>
<dbReference type="Gene3D" id="3.20.20.370">
    <property type="entry name" value="Glycoside hydrolase/deacetylase"/>
    <property type="match status" value="1"/>
</dbReference>
<gene>
    <name evidence="1" type="ORF">ACERZ8_02660</name>
</gene>